<sequence length="91" mass="10193">MMKKILLTFFILPLATITFISCASDESGSFYTGSSMSSKQSSNNKEEAVVEENLDSEPIKETPIIKIEESPAQEQVIEEIPLISDEEEDYK</sequence>
<proteinExistence type="predicted"/>
<reference evidence="2" key="1">
    <citation type="submission" date="2018-05" db="EMBL/GenBank/DDBJ databases">
        <authorList>
            <person name="Lanie J.A."/>
            <person name="Ng W.-L."/>
            <person name="Kazmierczak K.M."/>
            <person name="Andrzejewski T.M."/>
            <person name="Davidsen T.M."/>
            <person name="Wayne K.J."/>
            <person name="Tettelin H."/>
            <person name="Glass J.I."/>
            <person name="Rusch D."/>
            <person name="Podicherti R."/>
            <person name="Tsui H.-C.T."/>
            <person name="Winkler M.E."/>
        </authorList>
    </citation>
    <scope>NUCLEOTIDE SEQUENCE</scope>
</reference>
<dbReference type="PROSITE" id="PS51257">
    <property type="entry name" value="PROKAR_LIPOPROTEIN"/>
    <property type="match status" value="1"/>
</dbReference>
<dbReference type="AlphaFoldDB" id="A0A381U7F9"/>
<evidence type="ECO:0000313" key="2">
    <source>
        <dbReference type="EMBL" id="SVA23661.1"/>
    </source>
</evidence>
<feature type="region of interest" description="Disordered" evidence="1">
    <location>
        <begin position="30"/>
        <end position="55"/>
    </location>
</feature>
<feature type="compositionally biased region" description="Low complexity" evidence="1">
    <location>
        <begin position="30"/>
        <end position="43"/>
    </location>
</feature>
<gene>
    <name evidence="2" type="ORF">METZ01_LOCUS76515</name>
</gene>
<evidence type="ECO:0000256" key="1">
    <source>
        <dbReference type="SAM" id="MobiDB-lite"/>
    </source>
</evidence>
<name>A0A381U7F9_9ZZZZ</name>
<dbReference type="EMBL" id="UINC01005805">
    <property type="protein sequence ID" value="SVA23661.1"/>
    <property type="molecule type" value="Genomic_DNA"/>
</dbReference>
<accession>A0A381U7F9</accession>
<organism evidence="2">
    <name type="scientific">marine metagenome</name>
    <dbReference type="NCBI Taxonomy" id="408172"/>
    <lineage>
        <taxon>unclassified sequences</taxon>
        <taxon>metagenomes</taxon>
        <taxon>ecological metagenomes</taxon>
    </lineage>
</organism>
<protein>
    <submittedName>
        <fullName evidence="2">Uncharacterized protein</fullName>
    </submittedName>
</protein>